<evidence type="ECO:0000313" key="6">
    <source>
        <dbReference type="EMBL" id="PIR13609.1"/>
    </source>
</evidence>
<dbReference type="InterPro" id="IPR029016">
    <property type="entry name" value="GAF-like_dom_sf"/>
</dbReference>
<name>A0A2M6K9S7_9BACT</name>
<dbReference type="AlphaFoldDB" id="A0A2M6K9S7"/>
<dbReference type="InterPro" id="IPR021153">
    <property type="entry name" value="HrcA_C"/>
</dbReference>
<evidence type="ECO:0000256" key="1">
    <source>
        <dbReference type="ARBA" id="ARBA00022491"/>
    </source>
</evidence>
<dbReference type="PANTHER" id="PTHR34824">
    <property type="entry name" value="HEAT-INDUCIBLE TRANSCRIPTION REPRESSOR HRCA"/>
    <property type="match status" value="1"/>
</dbReference>
<dbReference type="Proteomes" id="UP000230869">
    <property type="component" value="Unassembled WGS sequence"/>
</dbReference>
<dbReference type="EMBL" id="PCWW01000027">
    <property type="protein sequence ID" value="PIR13609.1"/>
    <property type="molecule type" value="Genomic_DNA"/>
</dbReference>
<organism evidence="6 7">
    <name type="scientific">Candidatus Falkowbacteria bacterium CG11_big_fil_rev_8_21_14_0_20_39_10</name>
    <dbReference type="NCBI Taxonomy" id="1974570"/>
    <lineage>
        <taxon>Bacteria</taxon>
        <taxon>Candidatus Falkowiibacteriota</taxon>
    </lineage>
</organism>
<dbReference type="InterPro" id="IPR036390">
    <property type="entry name" value="WH_DNA-bd_sf"/>
</dbReference>
<dbReference type="Gene3D" id="1.10.10.10">
    <property type="entry name" value="Winged helix-like DNA-binding domain superfamily/Winged helix DNA-binding domain"/>
    <property type="match status" value="1"/>
</dbReference>
<reference evidence="6 7" key="1">
    <citation type="submission" date="2017-09" db="EMBL/GenBank/DDBJ databases">
        <title>Depth-based differentiation of microbial function through sediment-hosted aquifers and enrichment of novel symbionts in the deep terrestrial subsurface.</title>
        <authorList>
            <person name="Probst A.J."/>
            <person name="Ladd B."/>
            <person name="Jarett J.K."/>
            <person name="Geller-Mcgrath D.E."/>
            <person name="Sieber C.M."/>
            <person name="Emerson J.B."/>
            <person name="Anantharaman K."/>
            <person name="Thomas B.C."/>
            <person name="Malmstrom R."/>
            <person name="Stieglmeier M."/>
            <person name="Klingl A."/>
            <person name="Woyke T."/>
            <person name="Ryan C.M."/>
            <person name="Banfield J.F."/>
        </authorList>
    </citation>
    <scope>NUCLEOTIDE SEQUENCE [LARGE SCALE GENOMIC DNA]</scope>
    <source>
        <strain evidence="6">CG11_big_fil_rev_8_21_14_0_20_39_10</strain>
    </source>
</reference>
<dbReference type="GO" id="GO:0045892">
    <property type="term" value="P:negative regulation of DNA-templated transcription"/>
    <property type="evidence" value="ECO:0007669"/>
    <property type="project" value="TreeGrafter"/>
</dbReference>
<accession>A0A2M6K9S7</accession>
<keyword evidence="3" id="KW-0346">Stress response</keyword>
<dbReference type="GO" id="GO:0003677">
    <property type="term" value="F:DNA binding"/>
    <property type="evidence" value="ECO:0007669"/>
    <property type="project" value="InterPro"/>
</dbReference>
<gene>
    <name evidence="6" type="ORF">COV49_01495</name>
</gene>
<evidence type="ECO:0000256" key="2">
    <source>
        <dbReference type="ARBA" id="ARBA00023015"/>
    </source>
</evidence>
<dbReference type="Gene3D" id="3.30.450.40">
    <property type="match status" value="1"/>
</dbReference>
<comment type="caution">
    <text evidence="6">The sequence shown here is derived from an EMBL/GenBank/DDBJ whole genome shotgun (WGS) entry which is preliminary data.</text>
</comment>
<keyword evidence="1" id="KW-0678">Repressor</keyword>
<dbReference type="InterPro" id="IPR002571">
    <property type="entry name" value="HrcA"/>
</dbReference>
<dbReference type="InterPro" id="IPR036388">
    <property type="entry name" value="WH-like_DNA-bd_sf"/>
</dbReference>
<evidence type="ECO:0000259" key="5">
    <source>
        <dbReference type="Pfam" id="PF01628"/>
    </source>
</evidence>
<feature type="domain" description="Heat-inducible transcription repressor HrcA C-terminal" evidence="5">
    <location>
        <begin position="75"/>
        <end position="215"/>
    </location>
</feature>
<dbReference type="Pfam" id="PF01628">
    <property type="entry name" value="HrcA"/>
    <property type="match status" value="1"/>
</dbReference>
<protein>
    <recommendedName>
        <fullName evidence="5">Heat-inducible transcription repressor HrcA C-terminal domain-containing protein</fullName>
    </recommendedName>
</protein>
<dbReference type="PANTHER" id="PTHR34824:SF1">
    <property type="entry name" value="HEAT-INDUCIBLE TRANSCRIPTION REPRESSOR HRCA"/>
    <property type="match status" value="1"/>
</dbReference>
<dbReference type="SUPFAM" id="SSF46785">
    <property type="entry name" value="Winged helix' DNA-binding domain"/>
    <property type="match status" value="1"/>
</dbReference>
<proteinExistence type="predicted"/>
<evidence type="ECO:0000256" key="4">
    <source>
        <dbReference type="ARBA" id="ARBA00023163"/>
    </source>
</evidence>
<evidence type="ECO:0000313" key="7">
    <source>
        <dbReference type="Proteomes" id="UP000230869"/>
    </source>
</evidence>
<keyword evidence="4" id="KW-0804">Transcription</keyword>
<keyword evidence="2" id="KW-0805">Transcription regulation</keyword>
<evidence type="ECO:0000256" key="3">
    <source>
        <dbReference type="ARBA" id="ARBA00023016"/>
    </source>
</evidence>
<sequence length="227" mass="25606">MNSRKDLILDTIIKEHIKTGAPVGSGVLVDKYKLNISPATVRNEMADLEEEGLIVQPHTSAGRIPTEEAYKLYIKKITDKSLGKEEKKILEKAIKNNQEENLKQVAKAISQISDSAVFWAFHRRNLYYTGISNLFQQPEFRELNLIYDISAVIDRIDEIIDGLFPKVKEGEHILIGSDSPFGDFCSTVMAKYKLGDNIGLFGIVGPIRMDYEKNIGIVNFIFKQLQG</sequence>
<dbReference type="SUPFAM" id="SSF55781">
    <property type="entry name" value="GAF domain-like"/>
    <property type="match status" value="1"/>
</dbReference>